<gene>
    <name evidence="1" type="ORF">A2928_03770</name>
</gene>
<proteinExistence type="predicted"/>
<dbReference type="STRING" id="1802319.A2928_03770"/>
<evidence type="ECO:0000313" key="1">
    <source>
        <dbReference type="EMBL" id="OHA34720.1"/>
    </source>
</evidence>
<reference evidence="1 2" key="1">
    <citation type="journal article" date="2016" name="Nat. Commun.">
        <title>Thousands of microbial genomes shed light on interconnected biogeochemical processes in an aquifer system.</title>
        <authorList>
            <person name="Anantharaman K."/>
            <person name="Brown C.T."/>
            <person name="Hug L.A."/>
            <person name="Sharon I."/>
            <person name="Castelle C.J."/>
            <person name="Probst A.J."/>
            <person name="Thomas B.C."/>
            <person name="Singh A."/>
            <person name="Wilkins M.J."/>
            <person name="Karaoz U."/>
            <person name="Brodie E.L."/>
            <person name="Williams K.H."/>
            <person name="Hubbard S.S."/>
            <person name="Banfield J.F."/>
        </authorList>
    </citation>
    <scope>NUCLEOTIDE SEQUENCE [LARGE SCALE GENOMIC DNA]</scope>
</reference>
<sequence length="96" mass="11587">MQRFFILKLAFLLLFARLMGKMAEWRIQNLDQRIVVNPKFQAPNYKQISIFQIQNKIIPFEAWCLDIVCSLEFLLKDFGLMISGFYTKYYIPYTKY</sequence>
<evidence type="ECO:0000313" key="2">
    <source>
        <dbReference type="Proteomes" id="UP000176221"/>
    </source>
</evidence>
<dbReference type="AlphaFoldDB" id="A0A1G2NF57"/>
<dbReference type="EMBL" id="MHRX01000008">
    <property type="protein sequence ID" value="OHA34720.1"/>
    <property type="molecule type" value="Genomic_DNA"/>
</dbReference>
<organism evidence="1 2">
    <name type="scientific">Candidatus Taylorbacteria bacterium RIFCSPLOWO2_01_FULL_45_15b</name>
    <dbReference type="NCBI Taxonomy" id="1802319"/>
    <lineage>
        <taxon>Bacteria</taxon>
        <taxon>Candidatus Tayloriibacteriota</taxon>
    </lineage>
</organism>
<comment type="caution">
    <text evidence="1">The sequence shown here is derived from an EMBL/GenBank/DDBJ whole genome shotgun (WGS) entry which is preliminary data.</text>
</comment>
<protein>
    <submittedName>
        <fullName evidence="1">Uncharacterized protein</fullName>
    </submittedName>
</protein>
<accession>A0A1G2NF57</accession>
<name>A0A1G2NF57_9BACT</name>
<dbReference type="Proteomes" id="UP000176221">
    <property type="component" value="Unassembled WGS sequence"/>
</dbReference>